<sequence length="194" mass="21783">MKKWIILFALCFCGFTLMAQSPFNIGIHGGVSNNKIKVKDAALGLKNGTNTGYMLGVFARINLGPLYVEPALNFSHKKGEVKDEVNKSALKYNSFDIPVMLGLHVIDVPALKLRAYLGPVASFTGKLKWDNEDFGDRLDNRKVMWNGKIGVGVDVWKLTFDIDFEKGFKNFQNKDYIKVKSPRSFNFTLGLKII</sequence>
<feature type="chain" id="PRO_5003548963" description="Outer membrane protein beta-barrel domain-containing protein" evidence="1">
    <location>
        <begin position="20"/>
        <end position="194"/>
    </location>
</feature>
<dbReference type="STRING" id="742817.HMPREF9449_01667"/>
<dbReference type="eggNOG" id="ENOG5031GH7">
    <property type="taxonomic scope" value="Bacteria"/>
</dbReference>
<reference evidence="3 4" key="1">
    <citation type="submission" date="2012-01" db="EMBL/GenBank/DDBJ databases">
        <title>The Genome Sequence of Odoribacter laneus YIT 12061.</title>
        <authorList>
            <consortium name="The Broad Institute Genome Sequencing Platform"/>
            <person name="Earl A."/>
            <person name="Ward D."/>
            <person name="Feldgarden M."/>
            <person name="Gevers D."/>
            <person name="Morotomi M."/>
            <person name="Young S.K."/>
            <person name="Zeng Q."/>
            <person name="Gargeya S."/>
            <person name="Fitzgerald M."/>
            <person name="Haas B."/>
            <person name="Abouelleil A."/>
            <person name="Alvarado L."/>
            <person name="Arachchi H.M."/>
            <person name="Berlin A."/>
            <person name="Chapman S.B."/>
            <person name="Gearin G."/>
            <person name="Goldberg J."/>
            <person name="Griggs A."/>
            <person name="Gujja S."/>
            <person name="Hansen M."/>
            <person name="Heiman D."/>
            <person name="Howarth C."/>
            <person name="Larimer J."/>
            <person name="Lui A."/>
            <person name="MacDonald P.J.P."/>
            <person name="McCowen C."/>
            <person name="Montmayeur A."/>
            <person name="Murphy C."/>
            <person name="Neiman D."/>
            <person name="Pearson M."/>
            <person name="Priest M."/>
            <person name="Roberts A."/>
            <person name="Saif S."/>
            <person name="Shea T."/>
            <person name="Sisk P."/>
            <person name="Stolte C."/>
            <person name="Sykes S."/>
            <person name="Wortman J."/>
            <person name="Nusbaum C."/>
            <person name="Birren B."/>
        </authorList>
    </citation>
    <scope>NUCLEOTIDE SEQUENCE [LARGE SCALE GENOMIC DNA]</scope>
    <source>
        <strain evidence="3 4">YIT 12061</strain>
    </source>
</reference>
<dbReference type="SUPFAM" id="SSF103515">
    <property type="entry name" value="Autotransporter"/>
    <property type="match status" value="1"/>
</dbReference>
<evidence type="ECO:0000256" key="1">
    <source>
        <dbReference type="SAM" id="SignalP"/>
    </source>
</evidence>
<evidence type="ECO:0000313" key="4">
    <source>
        <dbReference type="Proteomes" id="UP000004892"/>
    </source>
</evidence>
<dbReference type="GeneID" id="98069230"/>
<accession>H1DHD1</accession>
<dbReference type="EMBL" id="ADMC01000022">
    <property type="protein sequence ID" value="EHP47814.1"/>
    <property type="molecule type" value="Genomic_DNA"/>
</dbReference>
<evidence type="ECO:0000259" key="2">
    <source>
        <dbReference type="Pfam" id="PF13568"/>
    </source>
</evidence>
<dbReference type="AlphaFoldDB" id="H1DHD1"/>
<dbReference type="InterPro" id="IPR036709">
    <property type="entry name" value="Autotransporte_beta_dom_sf"/>
</dbReference>
<dbReference type="PATRIC" id="fig|742817.3.peg.1780"/>
<dbReference type="Proteomes" id="UP000004892">
    <property type="component" value="Unassembled WGS sequence"/>
</dbReference>
<dbReference type="RefSeq" id="WP_009136815.1">
    <property type="nucleotide sequence ID" value="NZ_JH594596.1"/>
</dbReference>
<evidence type="ECO:0000313" key="3">
    <source>
        <dbReference type="EMBL" id="EHP47814.1"/>
    </source>
</evidence>
<proteinExistence type="predicted"/>
<protein>
    <recommendedName>
        <fullName evidence="2">Outer membrane protein beta-barrel domain-containing protein</fullName>
    </recommendedName>
</protein>
<dbReference type="HOGENOM" id="CLU_082049_5_1_10"/>
<dbReference type="InterPro" id="IPR025665">
    <property type="entry name" value="Beta-barrel_OMP_2"/>
</dbReference>
<organism evidence="3 4">
    <name type="scientific">Odoribacter laneus YIT 12061</name>
    <dbReference type="NCBI Taxonomy" id="742817"/>
    <lineage>
        <taxon>Bacteria</taxon>
        <taxon>Pseudomonadati</taxon>
        <taxon>Bacteroidota</taxon>
        <taxon>Bacteroidia</taxon>
        <taxon>Bacteroidales</taxon>
        <taxon>Odoribacteraceae</taxon>
        <taxon>Odoribacter</taxon>
    </lineage>
</organism>
<feature type="signal peptide" evidence="1">
    <location>
        <begin position="1"/>
        <end position="19"/>
    </location>
</feature>
<feature type="domain" description="Outer membrane protein beta-barrel" evidence="2">
    <location>
        <begin position="19"/>
        <end position="171"/>
    </location>
</feature>
<comment type="caution">
    <text evidence="3">The sequence shown here is derived from an EMBL/GenBank/DDBJ whole genome shotgun (WGS) entry which is preliminary data.</text>
</comment>
<dbReference type="Pfam" id="PF13568">
    <property type="entry name" value="OMP_b-brl_2"/>
    <property type="match status" value="1"/>
</dbReference>
<gene>
    <name evidence="3" type="ORF">HMPREF9449_01667</name>
</gene>
<keyword evidence="4" id="KW-1185">Reference proteome</keyword>
<name>H1DHD1_9BACT</name>
<keyword evidence="1" id="KW-0732">Signal</keyword>